<keyword evidence="3 5" id="KW-0238">DNA-binding</keyword>
<dbReference type="Gene3D" id="1.10.443.10">
    <property type="entry name" value="Intergrase catalytic core"/>
    <property type="match status" value="1"/>
</dbReference>
<gene>
    <name evidence="8" type="ORF">DY262_17975</name>
</gene>
<evidence type="ECO:0000259" key="6">
    <source>
        <dbReference type="PROSITE" id="PS51898"/>
    </source>
</evidence>
<dbReference type="InterPro" id="IPR050090">
    <property type="entry name" value="Tyrosine_recombinase_XerCD"/>
</dbReference>
<dbReference type="PANTHER" id="PTHR30349:SF41">
    <property type="entry name" value="INTEGRASE_RECOMBINASE PROTEIN MJ0367-RELATED"/>
    <property type="match status" value="1"/>
</dbReference>
<dbReference type="AlphaFoldDB" id="A0A372EFX1"/>
<dbReference type="InterPro" id="IPR013762">
    <property type="entry name" value="Integrase-like_cat_sf"/>
</dbReference>
<evidence type="ECO:0000256" key="2">
    <source>
        <dbReference type="ARBA" id="ARBA00022908"/>
    </source>
</evidence>
<evidence type="ECO:0000256" key="5">
    <source>
        <dbReference type="PROSITE-ProRule" id="PRU01248"/>
    </source>
</evidence>
<sequence>MKAISEHIYERGKHATKYVRRRIPAALRSAYPSHQTHIVQSLGTSDLREAKARAHAELARIDAEFTSKRQKLDLSCASMAAKRVSKLSDEQLRSAGRFWSQQVLLTDEKRREQCLDDEEFDELGEQLTKQRVELGRLLAQGKTQDIYPAMHGFLYLCGLDFNPEGEDAKRACYIFLRAVVETLDHQLARQRGEIVDTAKVVPAAEHPLCTVAPERAPGNANGATWDSVFEKWRDHVDNRPKSTTIAAQTPWRDLRRFAAAHNTMSPDAVTPRLMTDFAQSMRDRELAVDTINERISKIRAIYKIAVGRHLLDVNPAADTLGFKENSAQRRRKRRLPFDEGDLSTIFGSEIYTAHKRSRGQSGEASYWIPLMMFYTGARPEELCGLALSDLRQHSDDGWYFELLDRPTNEDHDLFDEEVPASHRRTLKNGASQRRVPVAKELIELGLLRYVEHLRARKETVLFPTLAKDWHGKLGGAFSKFFGRELRALGITDSRKVLYSFRHTMKDMLEKAGFKTKYLQRFLGHTSGDGVVTDGYGSDLPFDLMLEQFKRVRFPAIPALPWEPGRGATSQRRKTK</sequence>
<evidence type="ECO:0000313" key="8">
    <source>
        <dbReference type="EMBL" id="RFP77245.1"/>
    </source>
</evidence>
<dbReference type="PROSITE" id="PS51898">
    <property type="entry name" value="TYR_RECOMBINASE"/>
    <property type="match status" value="1"/>
</dbReference>
<dbReference type="InterPro" id="IPR011010">
    <property type="entry name" value="DNA_brk_join_enz"/>
</dbReference>
<dbReference type="CDD" id="cd01184">
    <property type="entry name" value="INT_C_like_1"/>
    <property type="match status" value="1"/>
</dbReference>
<comment type="similarity">
    <text evidence="1">Belongs to the 'phage' integrase family.</text>
</comment>
<keyword evidence="4" id="KW-0233">DNA recombination</keyword>
<name>A0A372EFX1_9BURK</name>
<reference evidence="8 9" key="1">
    <citation type="submission" date="2018-08" db="EMBL/GenBank/DDBJ databases">
        <title>Hydrogenophaga sp. LA-38 isolated from sludge.</title>
        <authorList>
            <person name="Im W.-T."/>
        </authorList>
    </citation>
    <scope>NUCLEOTIDE SEQUENCE [LARGE SCALE GENOMIC DNA]</scope>
    <source>
        <strain evidence="8 9">LA-38</strain>
    </source>
</reference>
<keyword evidence="9" id="KW-1185">Reference proteome</keyword>
<dbReference type="RefSeq" id="WP_116960457.1">
    <property type="nucleotide sequence ID" value="NZ_QVLS01000012.1"/>
</dbReference>
<feature type="domain" description="Core-binding (CB)" evidence="7">
    <location>
        <begin position="223"/>
        <end position="306"/>
    </location>
</feature>
<proteinExistence type="inferred from homology"/>
<dbReference type="GO" id="GO:0015074">
    <property type="term" value="P:DNA integration"/>
    <property type="evidence" value="ECO:0007669"/>
    <property type="project" value="UniProtKB-KW"/>
</dbReference>
<dbReference type="Pfam" id="PF13102">
    <property type="entry name" value="Phage_int_SAM_5"/>
    <property type="match status" value="1"/>
</dbReference>
<evidence type="ECO:0000256" key="1">
    <source>
        <dbReference type="ARBA" id="ARBA00008857"/>
    </source>
</evidence>
<dbReference type="GO" id="GO:0006310">
    <property type="term" value="P:DNA recombination"/>
    <property type="evidence" value="ECO:0007669"/>
    <property type="project" value="UniProtKB-KW"/>
</dbReference>
<evidence type="ECO:0000256" key="4">
    <source>
        <dbReference type="ARBA" id="ARBA00023172"/>
    </source>
</evidence>
<comment type="caution">
    <text evidence="8">The sequence shown here is derived from an EMBL/GenBank/DDBJ whole genome shotgun (WGS) entry which is preliminary data.</text>
</comment>
<dbReference type="Proteomes" id="UP000261931">
    <property type="component" value="Unassembled WGS sequence"/>
</dbReference>
<protein>
    <submittedName>
        <fullName evidence="8">Integrase</fullName>
    </submittedName>
</protein>
<organism evidence="8 9">
    <name type="scientific">Hydrogenophaga borbori</name>
    <dbReference type="NCBI Taxonomy" id="2294117"/>
    <lineage>
        <taxon>Bacteria</taxon>
        <taxon>Pseudomonadati</taxon>
        <taxon>Pseudomonadota</taxon>
        <taxon>Betaproteobacteria</taxon>
        <taxon>Burkholderiales</taxon>
        <taxon>Comamonadaceae</taxon>
        <taxon>Hydrogenophaga</taxon>
    </lineage>
</organism>
<feature type="domain" description="Tyr recombinase" evidence="6">
    <location>
        <begin position="330"/>
        <end position="549"/>
    </location>
</feature>
<dbReference type="InterPro" id="IPR044068">
    <property type="entry name" value="CB"/>
</dbReference>
<evidence type="ECO:0000313" key="9">
    <source>
        <dbReference type="Proteomes" id="UP000261931"/>
    </source>
</evidence>
<dbReference type="GO" id="GO:0003677">
    <property type="term" value="F:DNA binding"/>
    <property type="evidence" value="ECO:0007669"/>
    <property type="project" value="UniProtKB-UniRule"/>
</dbReference>
<evidence type="ECO:0000256" key="3">
    <source>
        <dbReference type="ARBA" id="ARBA00023125"/>
    </source>
</evidence>
<keyword evidence="2" id="KW-0229">DNA integration</keyword>
<dbReference type="InterPro" id="IPR025269">
    <property type="entry name" value="SAM-like_dom"/>
</dbReference>
<dbReference type="PANTHER" id="PTHR30349">
    <property type="entry name" value="PHAGE INTEGRASE-RELATED"/>
    <property type="match status" value="1"/>
</dbReference>
<dbReference type="Pfam" id="PF20172">
    <property type="entry name" value="DUF6538"/>
    <property type="match status" value="1"/>
</dbReference>
<dbReference type="SUPFAM" id="SSF56349">
    <property type="entry name" value="DNA breaking-rejoining enzymes"/>
    <property type="match status" value="1"/>
</dbReference>
<accession>A0A372EFX1</accession>
<dbReference type="InterPro" id="IPR010998">
    <property type="entry name" value="Integrase_recombinase_N"/>
</dbReference>
<dbReference type="InterPro" id="IPR046668">
    <property type="entry name" value="DUF6538"/>
</dbReference>
<dbReference type="PROSITE" id="PS51900">
    <property type="entry name" value="CB"/>
    <property type="match status" value="1"/>
</dbReference>
<dbReference type="Gene3D" id="1.10.150.130">
    <property type="match status" value="1"/>
</dbReference>
<dbReference type="InterPro" id="IPR002104">
    <property type="entry name" value="Integrase_catalytic"/>
</dbReference>
<dbReference type="EMBL" id="QVLS01000012">
    <property type="protein sequence ID" value="RFP77245.1"/>
    <property type="molecule type" value="Genomic_DNA"/>
</dbReference>
<evidence type="ECO:0000259" key="7">
    <source>
        <dbReference type="PROSITE" id="PS51900"/>
    </source>
</evidence>